<reference evidence="2 3" key="1">
    <citation type="journal article" date="2019" name="Nat. Ecol. Evol.">
        <title>Megaphylogeny resolves global patterns of mushroom evolution.</title>
        <authorList>
            <person name="Varga T."/>
            <person name="Krizsan K."/>
            <person name="Foldi C."/>
            <person name="Dima B."/>
            <person name="Sanchez-Garcia M."/>
            <person name="Sanchez-Ramirez S."/>
            <person name="Szollosi G.J."/>
            <person name="Szarkandi J.G."/>
            <person name="Papp V."/>
            <person name="Albert L."/>
            <person name="Andreopoulos W."/>
            <person name="Angelini C."/>
            <person name="Antonin V."/>
            <person name="Barry K.W."/>
            <person name="Bougher N.L."/>
            <person name="Buchanan P."/>
            <person name="Buyck B."/>
            <person name="Bense V."/>
            <person name="Catcheside P."/>
            <person name="Chovatia M."/>
            <person name="Cooper J."/>
            <person name="Damon W."/>
            <person name="Desjardin D."/>
            <person name="Finy P."/>
            <person name="Geml J."/>
            <person name="Haridas S."/>
            <person name="Hughes K."/>
            <person name="Justo A."/>
            <person name="Karasinski D."/>
            <person name="Kautmanova I."/>
            <person name="Kiss B."/>
            <person name="Kocsube S."/>
            <person name="Kotiranta H."/>
            <person name="LaButti K.M."/>
            <person name="Lechner B.E."/>
            <person name="Liimatainen K."/>
            <person name="Lipzen A."/>
            <person name="Lukacs Z."/>
            <person name="Mihaltcheva S."/>
            <person name="Morgado L.N."/>
            <person name="Niskanen T."/>
            <person name="Noordeloos M.E."/>
            <person name="Ohm R.A."/>
            <person name="Ortiz-Santana B."/>
            <person name="Ovrebo C."/>
            <person name="Racz N."/>
            <person name="Riley R."/>
            <person name="Savchenko A."/>
            <person name="Shiryaev A."/>
            <person name="Soop K."/>
            <person name="Spirin V."/>
            <person name="Szebenyi C."/>
            <person name="Tomsovsky M."/>
            <person name="Tulloss R.E."/>
            <person name="Uehling J."/>
            <person name="Grigoriev I.V."/>
            <person name="Vagvolgyi C."/>
            <person name="Papp T."/>
            <person name="Martin F.M."/>
            <person name="Miettinen O."/>
            <person name="Hibbett D.S."/>
            <person name="Nagy L.G."/>
        </authorList>
    </citation>
    <scope>NUCLEOTIDE SEQUENCE [LARGE SCALE GENOMIC DNA]</scope>
    <source>
        <strain evidence="2 3">HHB13444</strain>
    </source>
</reference>
<evidence type="ECO:0000313" key="2">
    <source>
        <dbReference type="EMBL" id="TFK77885.1"/>
    </source>
</evidence>
<accession>A0A5C3NL00</accession>
<evidence type="ECO:0000313" key="3">
    <source>
        <dbReference type="Proteomes" id="UP000308197"/>
    </source>
</evidence>
<name>A0A5C3NL00_9APHY</name>
<sequence>ILDGLRVEFTLVRTSVEVVLPETSKDFFDVLPVIGGQVREDVVDKTLKGCRSIGKSERHDAPLEQTIASPEGSLPFISGSDAD</sequence>
<feature type="region of interest" description="Disordered" evidence="1">
    <location>
        <begin position="58"/>
        <end position="83"/>
    </location>
</feature>
<protein>
    <submittedName>
        <fullName evidence="2">Uncharacterized protein</fullName>
    </submittedName>
</protein>
<feature type="non-terminal residue" evidence="2">
    <location>
        <position position="1"/>
    </location>
</feature>
<evidence type="ECO:0000256" key="1">
    <source>
        <dbReference type="SAM" id="MobiDB-lite"/>
    </source>
</evidence>
<dbReference type="InParanoid" id="A0A5C3NL00"/>
<feature type="non-terminal residue" evidence="2">
    <location>
        <position position="83"/>
    </location>
</feature>
<gene>
    <name evidence="2" type="ORF">K466DRAFT_463195</name>
</gene>
<dbReference type="AlphaFoldDB" id="A0A5C3NL00"/>
<proteinExistence type="predicted"/>
<organism evidence="2 3">
    <name type="scientific">Polyporus arcularius HHB13444</name>
    <dbReference type="NCBI Taxonomy" id="1314778"/>
    <lineage>
        <taxon>Eukaryota</taxon>
        <taxon>Fungi</taxon>
        <taxon>Dikarya</taxon>
        <taxon>Basidiomycota</taxon>
        <taxon>Agaricomycotina</taxon>
        <taxon>Agaricomycetes</taxon>
        <taxon>Polyporales</taxon>
        <taxon>Polyporaceae</taxon>
        <taxon>Polyporus</taxon>
    </lineage>
</organism>
<dbReference type="EMBL" id="ML213037">
    <property type="protein sequence ID" value="TFK77885.1"/>
    <property type="molecule type" value="Genomic_DNA"/>
</dbReference>
<keyword evidence="3" id="KW-1185">Reference proteome</keyword>
<dbReference type="Proteomes" id="UP000308197">
    <property type="component" value="Unassembled WGS sequence"/>
</dbReference>